<feature type="transmembrane region" description="Helical" evidence="1">
    <location>
        <begin position="205"/>
        <end position="226"/>
    </location>
</feature>
<gene>
    <name evidence="2" type="ORF">D7Y13_22335</name>
</gene>
<protein>
    <submittedName>
        <fullName evidence="2">Uncharacterized protein</fullName>
    </submittedName>
</protein>
<name>A0ABX9QGD0_9BACT</name>
<comment type="caution">
    <text evidence="2">The sequence shown here is derived from an EMBL/GenBank/DDBJ whole genome shotgun (WGS) entry which is preliminary data.</text>
</comment>
<evidence type="ECO:0000256" key="1">
    <source>
        <dbReference type="SAM" id="Phobius"/>
    </source>
</evidence>
<keyword evidence="1" id="KW-0812">Transmembrane</keyword>
<keyword evidence="3" id="KW-1185">Reference proteome</keyword>
<feature type="transmembrane region" description="Helical" evidence="1">
    <location>
        <begin position="179"/>
        <end position="199"/>
    </location>
</feature>
<sequence length="477" mass="53296">MLRGLKSHRLRPGTDAADLTASDTERQLEGRAERIAVALRPHAELETLLSGRRWRRGLLKRPERVPALVAHAEALEEALERVHRRAASEAWSGDVPVLRAARELSARRERLAGLARRRLEAWVEVPPDLPLEKALTRLNALVRQPVSRTLVAGEVLAFESAAWWRPRWRRFESAFPRGLPRLPVWTPYAVGALGFIIALTRLPGLRWVGLGLIALGFGVGVASFILRVLRGPLGRWVLWPLLRPVLWPVLGLGRVRLTNERLLWLPVLGEPQEVRWATIADDGVRVDPDTLDVRVTGTRRLHARGLLNDAEVVALVELHRLPRLRDAALAGLRLWGQVAVLPATLGGHPGHCVLRPQGLSFIPQGTGPEALGALTGRPTPLRGFDANRLVEALRWLPEAEFDACVARVVKATGGTSWAAKDARYVEGTPEWGEIRIERSTQEVLVGRVTGVQDEVLRGLLDAWPRRKWRRFFLPSHW</sequence>
<evidence type="ECO:0000313" key="3">
    <source>
        <dbReference type="Proteomes" id="UP000278907"/>
    </source>
</evidence>
<evidence type="ECO:0000313" key="2">
    <source>
        <dbReference type="EMBL" id="RKI03330.1"/>
    </source>
</evidence>
<accession>A0ABX9QGD0</accession>
<organism evidence="2 3">
    <name type="scientific">Corallococcus praedator</name>
    <dbReference type="NCBI Taxonomy" id="2316724"/>
    <lineage>
        <taxon>Bacteria</taxon>
        <taxon>Pseudomonadati</taxon>
        <taxon>Myxococcota</taxon>
        <taxon>Myxococcia</taxon>
        <taxon>Myxococcales</taxon>
        <taxon>Cystobacterineae</taxon>
        <taxon>Myxococcaceae</taxon>
        <taxon>Corallococcus</taxon>
    </lineage>
</organism>
<dbReference type="RefSeq" id="WP_120585005.1">
    <property type="nucleotide sequence ID" value="NZ_RAWI01000180.1"/>
</dbReference>
<keyword evidence="1" id="KW-1133">Transmembrane helix</keyword>
<dbReference type="Proteomes" id="UP000278907">
    <property type="component" value="Unassembled WGS sequence"/>
</dbReference>
<reference evidence="2 3" key="1">
    <citation type="submission" date="2018-09" db="EMBL/GenBank/DDBJ databases">
        <authorList>
            <person name="Livingstone P.G."/>
            <person name="Whitworth D.E."/>
        </authorList>
    </citation>
    <scope>NUCLEOTIDE SEQUENCE [LARGE SCALE GENOMIC DNA]</scope>
    <source>
        <strain evidence="2 3">CA031B</strain>
    </source>
</reference>
<keyword evidence="1" id="KW-0472">Membrane</keyword>
<proteinExistence type="predicted"/>
<dbReference type="EMBL" id="RAWI01000180">
    <property type="protein sequence ID" value="RKI03330.1"/>
    <property type="molecule type" value="Genomic_DNA"/>
</dbReference>